<dbReference type="GO" id="GO:0008270">
    <property type="term" value="F:zinc ion binding"/>
    <property type="evidence" value="ECO:0007669"/>
    <property type="project" value="UniProtKB-KW"/>
</dbReference>
<dbReference type="PROSITE" id="PS50848">
    <property type="entry name" value="START"/>
    <property type="match status" value="1"/>
</dbReference>
<keyword evidence="1" id="KW-0479">Metal-binding</keyword>
<dbReference type="InterPro" id="IPR000306">
    <property type="entry name" value="Znf_FYVE"/>
</dbReference>
<evidence type="ECO:0000256" key="1">
    <source>
        <dbReference type="ARBA" id="ARBA00022723"/>
    </source>
</evidence>
<reference evidence="7 8" key="1">
    <citation type="submission" date="2018-08" db="EMBL/GenBank/DDBJ databases">
        <title>Aphanomyces genome sequencing and annotation.</title>
        <authorList>
            <person name="Minardi D."/>
            <person name="Oidtmann B."/>
            <person name="Van Der Giezen M."/>
            <person name="Studholme D.J."/>
        </authorList>
    </citation>
    <scope>NUCLEOTIDE SEQUENCE [LARGE SCALE GENOMIC DNA]</scope>
    <source>
        <strain evidence="7 8">Kv</strain>
    </source>
</reference>
<dbReference type="InterPro" id="IPR017455">
    <property type="entry name" value="Znf_FYVE-rel"/>
</dbReference>
<evidence type="ECO:0000259" key="6">
    <source>
        <dbReference type="PROSITE" id="PS50848"/>
    </source>
</evidence>
<evidence type="ECO:0000259" key="5">
    <source>
        <dbReference type="PROSITE" id="PS50178"/>
    </source>
</evidence>
<organism evidence="7 8">
    <name type="scientific">Aphanomyces astaci</name>
    <name type="common">Crayfish plague agent</name>
    <dbReference type="NCBI Taxonomy" id="112090"/>
    <lineage>
        <taxon>Eukaryota</taxon>
        <taxon>Sar</taxon>
        <taxon>Stramenopiles</taxon>
        <taxon>Oomycota</taxon>
        <taxon>Saprolegniomycetes</taxon>
        <taxon>Saprolegniales</taxon>
        <taxon>Verrucalvaceae</taxon>
        <taxon>Aphanomyces</taxon>
    </lineage>
</organism>
<evidence type="ECO:0008006" key="9">
    <source>
        <dbReference type="Google" id="ProtNLM"/>
    </source>
</evidence>
<dbReference type="AlphaFoldDB" id="A0A396ZVI2"/>
<dbReference type="Pfam" id="PF01852">
    <property type="entry name" value="START"/>
    <property type="match status" value="1"/>
</dbReference>
<dbReference type="Gene3D" id="3.30.530.20">
    <property type="match status" value="1"/>
</dbReference>
<evidence type="ECO:0000256" key="2">
    <source>
        <dbReference type="ARBA" id="ARBA00022771"/>
    </source>
</evidence>
<dbReference type="InterPro" id="IPR013083">
    <property type="entry name" value="Znf_RING/FYVE/PHD"/>
</dbReference>
<evidence type="ECO:0000256" key="3">
    <source>
        <dbReference type="ARBA" id="ARBA00022833"/>
    </source>
</evidence>
<dbReference type="Pfam" id="PF01363">
    <property type="entry name" value="FYVE"/>
    <property type="match status" value="1"/>
</dbReference>
<dbReference type="PANTHER" id="PTHR13510:SF44">
    <property type="entry name" value="RABENOSYN-5"/>
    <property type="match status" value="1"/>
</dbReference>
<dbReference type="PANTHER" id="PTHR13510">
    <property type="entry name" value="FYVE-FINGER-CONTAINING RAB5 EFFECTOR PROTEIN RABENOSYN-5-RELATED"/>
    <property type="match status" value="1"/>
</dbReference>
<dbReference type="SUPFAM" id="SSF55961">
    <property type="entry name" value="Bet v1-like"/>
    <property type="match status" value="1"/>
</dbReference>
<accession>A0A396ZVI2</accession>
<dbReference type="PROSITE" id="PS50178">
    <property type="entry name" value="ZF_FYVE"/>
    <property type="match status" value="1"/>
</dbReference>
<feature type="domain" description="START" evidence="6">
    <location>
        <begin position="77"/>
        <end position="225"/>
    </location>
</feature>
<dbReference type="InterPro" id="IPR002913">
    <property type="entry name" value="START_lipid-bd_dom"/>
</dbReference>
<dbReference type="GO" id="GO:0008289">
    <property type="term" value="F:lipid binding"/>
    <property type="evidence" value="ECO:0007669"/>
    <property type="project" value="InterPro"/>
</dbReference>
<dbReference type="SUPFAM" id="SSF57903">
    <property type="entry name" value="FYVE/PHD zinc finger"/>
    <property type="match status" value="1"/>
</dbReference>
<dbReference type="EMBL" id="QUSZ01011117">
    <property type="protein sequence ID" value="RHX97626.1"/>
    <property type="molecule type" value="Genomic_DNA"/>
</dbReference>
<dbReference type="InterPro" id="IPR023393">
    <property type="entry name" value="START-like_dom_sf"/>
</dbReference>
<keyword evidence="2 4" id="KW-0863">Zinc-finger</keyword>
<sequence length="411" mass="46028">MLAINPGFRPKVSLTQADELRVVCKRSMQDLLHMAAACDPPDNRRALHYTTMPPKTTNEDVMTLCVSATLHASLDDIQDIMLSRISRTKDSHEFAKATETHVRGSQLLMKINDNLTLNWAMIESMSAVMRDRDFVYVQSRELRTVNDRPTWISCTHSVTLDGAPPLDTSVYDIVRGGIYASGYVFTELPDRGGVHAIYVLQVDFKGRSRPFMAHSTLKNWGNALGRMHSFFESRQLGRISDFILSDLQVKNYRLGMECHVCGADSFGFLGGRTPDNCRMCGEIVCARCVEKKAVPLKHGPVTLSLCRTCLGTPLAPECFSPTLRPVSTMMAAAASPSLSRSMDGFQDVRPRRERLQGPTETILLPGHLKRHVSVTRLSQRRRRSMISMVDLPPPHITKDIPDDLDVLNKLF</sequence>
<protein>
    <recommendedName>
        <fullName evidence="9">START domain-containing protein</fullName>
    </recommendedName>
</protein>
<evidence type="ECO:0000313" key="8">
    <source>
        <dbReference type="Proteomes" id="UP000265427"/>
    </source>
</evidence>
<evidence type="ECO:0000313" key="7">
    <source>
        <dbReference type="EMBL" id="RHX97626.1"/>
    </source>
</evidence>
<comment type="caution">
    <text evidence="7">The sequence shown here is derived from an EMBL/GenBank/DDBJ whole genome shotgun (WGS) entry which is preliminary data.</text>
</comment>
<dbReference type="Proteomes" id="UP000265427">
    <property type="component" value="Unassembled WGS sequence"/>
</dbReference>
<keyword evidence="3" id="KW-0862">Zinc</keyword>
<dbReference type="VEuPathDB" id="FungiDB:H257_16161"/>
<name>A0A396ZVI2_APHAT</name>
<gene>
    <name evidence="7" type="ORF">DYB36_013821</name>
</gene>
<dbReference type="InterPro" id="IPR011011">
    <property type="entry name" value="Znf_FYVE_PHD"/>
</dbReference>
<dbReference type="InterPro" id="IPR052727">
    <property type="entry name" value="Rab4/Rab5_effector"/>
</dbReference>
<dbReference type="CDD" id="cd00065">
    <property type="entry name" value="FYVE_like_SF"/>
    <property type="match status" value="1"/>
</dbReference>
<proteinExistence type="predicted"/>
<dbReference type="Gene3D" id="3.30.40.10">
    <property type="entry name" value="Zinc/RING finger domain, C3HC4 (zinc finger)"/>
    <property type="match status" value="1"/>
</dbReference>
<feature type="domain" description="FYVE-type" evidence="5">
    <location>
        <begin position="257"/>
        <end position="310"/>
    </location>
</feature>
<evidence type="ECO:0000256" key="4">
    <source>
        <dbReference type="PROSITE-ProRule" id="PRU00091"/>
    </source>
</evidence>